<dbReference type="InterPro" id="IPR050490">
    <property type="entry name" value="Bact_solute-bd_prot1"/>
</dbReference>
<sequence>MEYSNPRKLAAATTALIAGSLALSACGPGDSPDAADEEIVITCATCQESPIDPFLQYNFEAAERFNAEYEGTYRIDTLTNANAGSGDERLQYYQRLALADDLPDLFQLNSAELAALSETGALHDFAGDLDADAAWADTFQPGAFDALSGKDGEIWAIPQQRDPIGVYYNKDIWAAAGYDELPATWDDFEDAARAIAETGTMPLALDGDWATMLMWTNLIGTAPGGQDFLNEGISGDDFGGSEAAVNATERLRDWHVEGLVNTDAFSGDFQNAAAAYLSGSAATVPNGPWFVKTNLQGDAAIEGLYDATGYSVSPGWDDGQGLIMVSGAGWVSGATDDRELEAVLAFLEFVTSEQEVITQAEQTGANPAVVVDDSALEAADLEPLSAGLVAASDDVAFIYPHVRVHGPAGFGNAWKNLWPAYVKGDIDTETFLSRLASDANASGS</sequence>
<proteinExistence type="predicted"/>
<dbReference type="EMBL" id="JABACI010000001">
    <property type="protein sequence ID" value="NLP83350.1"/>
    <property type="molecule type" value="Genomic_DNA"/>
</dbReference>
<name>A0ABX1KAB8_9MICO</name>
<gene>
    <name evidence="2" type="ORF">HF576_05790</name>
</gene>
<protein>
    <submittedName>
        <fullName evidence="2">Extracellular solute-binding protein</fullName>
    </submittedName>
</protein>
<dbReference type="InterPro" id="IPR006059">
    <property type="entry name" value="SBP"/>
</dbReference>
<reference evidence="2 3" key="1">
    <citation type="submission" date="2020-04" db="EMBL/GenBank/DDBJ databases">
        <title>CFH 90308 Microbacterium sp.</title>
        <authorList>
            <person name="Nie G."/>
            <person name="Ming H."/>
            <person name="Xia T."/>
        </authorList>
    </citation>
    <scope>NUCLEOTIDE SEQUENCE [LARGE SCALE GENOMIC DNA]</scope>
    <source>
        <strain evidence="2 3">CFH 90308</strain>
    </source>
</reference>
<evidence type="ECO:0000313" key="2">
    <source>
        <dbReference type="EMBL" id="NLP83350.1"/>
    </source>
</evidence>
<evidence type="ECO:0000256" key="1">
    <source>
        <dbReference type="SAM" id="SignalP"/>
    </source>
</evidence>
<feature type="chain" id="PRO_5045461050" evidence="1">
    <location>
        <begin position="26"/>
        <end position="444"/>
    </location>
</feature>
<dbReference type="PANTHER" id="PTHR43649">
    <property type="entry name" value="ARABINOSE-BINDING PROTEIN-RELATED"/>
    <property type="match status" value="1"/>
</dbReference>
<keyword evidence="1" id="KW-0732">Signal</keyword>
<feature type="signal peptide" evidence="1">
    <location>
        <begin position="1"/>
        <end position="25"/>
    </location>
</feature>
<keyword evidence="3" id="KW-1185">Reference proteome</keyword>
<dbReference type="Proteomes" id="UP001429745">
    <property type="component" value="Unassembled WGS sequence"/>
</dbReference>
<dbReference type="PROSITE" id="PS51257">
    <property type="entry name" value="PROKAR_LIPOPROTEIN"/>
    <property type="match status" value="1"/>
</dbReference>
<dbReference type="RefSeq" id="WP_168911769.1">
    <property type="nucleotide sequence ID" value="NZ_JABACI010000001.1"/>
</dbReference>
<dbReference type="Gene3D" id="3.40.190.10">
    <property type="entry name" value="Periplasmic binding protein-like II"/>
    <property type="match status" value="1"/>
</dbReference>
<dbReference type="PANTHER" id="PTHR43649:SF12">
    <property type="entry name" value="DIACETYLCHITOBIOSE BINDING PROTEIN DASA"/>
    <property type="match status" value="1"/>
</dbReference>
<comment type="caution">
    <text evidence="2">The sequence shown here is derived from an EMBL/GenBank/DDBJ whole genome shotgun (WGS) entry which is preliminary data.</text>
</comment>
<dbReference type="SUPFAM" id="SSF53850">
    <property type="entry name" value="Periplasmic binding protein-like II"/>
    <property type="match status" value="1"/>
</dbReference>
<organism evidence="2 3">
    <name type="scientific">Microbacterium salsuginis</name>
    <dbReference type="NCBI Taxonomy" id="2722803"/>
    <lineage>
        <taxon>Bacteria</taxon>
        <taxon>Bacillati</taxon>
        <taxon>Actinomycetota</taxon>
        <taxon>Actinomycetes</taxon>
        <taxon>Micrococcales</taxon>
        <taxon>Microbacteriaceae</taxon>
        <taxon>Microbacterium</taxon>
    </lineage>
</organism>
<evidence type="ECO:0000313" key="3">
    <source>
        <dbReference type="Proteomes" id="UP001429745"/>
    </source>
</evidence>
<dbReference type="Pfam" id="PF13416">
    <property type="entry name" value="SBP_bac_8"/>
    <property type="match status" value="1"/>
</dbReference>
<accession>A0ABX1KAB8</accession>